<dbReference type="SUPFAM" id="SSF47769">
    <property type="entry name" value="SAM/Pointed domain"/>
    <property type="match status" value="1"/>
</dbReference>
<dbReference type="InterPro" id="IPR013761">
    <property type="entry name" value="SAM/pointed_sf"/>
</dbReference>
<dbReference type="OrthoDB" id="5917777at2759"/>
<name>A0A8S1ENS8_9PELO</name>
<evidence type="ECO:0000313" key="4">
    <source>
        <dbReference type="Proteomes" id="UP000494206"/>
    </source>
</evidence>
<dbReference type="Gene3D" id="1.10.150.50">
    <property type="entry name" value="Transcription Factor, Ets-1"/>
    <property type="match status" value="1"/>
</dbReference>
<reference evidence="3 4" key="1">
    <citation type="submission" date="2020-04" db="EMBL/GenBank/DDBJ databases">
        <authorList>
            <person name="Laetsch R D."/>
            <person name="Stevens L."/>
            <person name="Kumar S."/>
            <person name="Blaxter L. M."/>
        </authorList>
    </citation>
    <scope>NUCLEOTIDE SEQUENCE [LARGE SCALE GENOMIC DNA]</scope>
</reference>
<dbReference type="SMART" id="SM00454">
    <property type="entry name" value="SAM"/>
    <property type="match status" value="1"/>
</dbReference>
<accession>A0A8S1ENS8</accession>
<feature type="domain" description="SAM" evidence="2">
    <location>
        <begin position="334"/>
        <end position="397"/>
    </location>
</feature>
<dbReference type="Pfam" id="PF07647">
    <property type="entry name" value="SAM_2"/>
    <property type="match status" value="1"/>
</dbReference>
<evidence type="ECO:0000313" key="3">
    <source>
        <dbReference type="EMBL" id="CAB3402938.1"/>
    </source>
</evidence>
<protein>
    <recommendedName>
        <fullName evidence="2">SAM domain-containing protein</fullName>
    </recommendedName>
</protein>
<feature type="region of interest" description="Disordered" evidence="1">
    <location>
        <begin position="505"/>
        <end position="531"/>
    </location>
</feature>
<feature type="region of interest" description="Disordered" evidence="1">
    <location>
        <begin position="64"/>
        <end position="87"/>
    </location>
</feature>
<gene>
    <name evidence="3" type="ORF">CBOVIS_LOCUS5472</name>
</gene>
<proteinExistence type="predicted"/>
<dbReference type="PROSITE" id="PS50105">
    <property type="entry name" value="SAM_DOMAIN"/>
    <property type="match status" value="1"/>
</dbReference>
<dbReference type="AlphaFoldDB" id="A0A8S1ENS8"/>
<dbReference type="Proteomes" id="UP000494206">
    <property type="component" value="Unassembled WGS sequence"/>
</dbReference>
<dbReference type="EMBL" id="CADEPM010000003">
    <property type="protein sequence ID" value="CAB3402938.1"/>
    <property type="molecule type" value="Genomic_DNA"/>
</dbReference>
<keyword evidence="4" id="KW-1185">Reference proteome</keyword>
<comment type="caution">
    <text evidence="3">The sequence shown here is derived from an EMBL/GenBank/DDBJ whole genome shotgun (WGS) entry which is preliminary data.</text>
</comment>
<evidence type="ECO:0000259" key="2">
    <source>
        <dbReference type="PROSITE" id="PS50105"/>
    </source>
</evidence>
<organism evidence="3 4">
    <name type="scientific">Caenorhabditis bovis</name>
    <dbReference type="NCBI Taxonomy" id="2654633"/>
    <lineage>
        <taxon>Eukaryota</taxon>
        <taxon>Metazoa</taxon>
        <taxon>Ecdysozoa</taxon>
        <taxon>Nematoda</taxon>
        <taxon>Chromadorea</taxon>
        <taxon>Rhabditida</taxon>
        <taxon>Rhabditina</taxon>
        <taxon>Rhabditomorpha</taxon>
        <taxon>Rhabditoidea</taxon>
        <taxon>Rhabditidae</taxon>
        <taxon>Peloderinae</taxon>
        <taxon>Caenorhabditis</taxon>
    </lineage>
</organism>
<dbReference type="InterPro" id="IPR001660">
    <property type="entry name" value="SAM"/>
</dbReference>
<feature type="region of interest" description="Disordered" evidence="1">
    <location>
        <begin position="1"/>
        <end position="30"/>
    </location>
</feature>
<evidence type="ECO:0000256" key="1">
    <source>
        <dbReference type="SAM" id="MobiDB-lite"/>
    </source>
</evidence>
<feature type="compositionally biased region" description="Low complexity" evidence="1">
    <location>
        <begin position="509"/>
        <end position="524"/>
    </location>
</feature>
<feature type="region of interest" description="Disordered" evidence="1">
    <location>
        <begin position="231"/>
        <end position="258"/>
    </location>
</feature>
<sequence length="531" mass="60105">MLDDRWPNSVKSSRNHHHHESPSYRSHSIDTAADRSPIHYQNNNRLGYHRHDYPVCGVSPRYSSNYYPPSSSHHHQSHQQRSQPEMLRSRQFPEIAGIASDEQPTLRRFTRYNQSINTNLKSDSHRMELIDEAKRTTNSNGGSVFAKSMKKPLFFMGNWTFRDKNKPSRPSINTVIREERPMSINLSDVRTSRSKSGDATVSRTSIIIGDERHPNEFPRHVETRIPVRIERSSMIRQKPCSLNSSSSSSASSPSQEYKTSIAVMNEPDEPVIRPRKDSNQYSFQSCVHLRKSCPDLDTSSLRNTENMRVSKKRTRRAKEKMASAAWRKKPVKDWTLDDVILWLQSVQMDDVASLLIGYDLTGEDLLLWDDDTLTRLGVSDSSTRSLLLKSLRDTIEKGPETKISTASNNSQRALFEIVKQSSYDQVVAVETPLTTRDITVTHGRLGCLQITKVNGCNLPLKENDCLLEINECAGDQFKSALMLTKLITDSNGMPIRFVVLRKKTDCGSEEPSVSKESSSSGISSTPHTPLA</sequence>
<feature type="compositionally biased region" description="Low complexity" evidence="1">
    <location>
        <begin position="241"/>
        <end position="254"/>
    </location>
</feature>